<dbReference type="EMBL" id="SRYB01000006">
    <property type="protein sequence ID" value="TGY79575.1"/>
    <property type="molecule type" value="Genomic_DNA"/>
</dbReference>
<evidence type="ECO:0000313" key="1">
    <source>
        <dbReference type="EMBL" id="TGY79575.1"/>
    </source>
</evidence>
<keyword evidence="2" id="KW-1185">Reference proteome</keyword>
<evidence type="ECO:0000313" key="2">
    <source>
        <dbReference type="Proteomes" id="UP000306319"/>
    </source>
</evidence>
<gene>
    <name evidence="1" type="ORF">E5331_06085</name>
</gene>
<proteinExistence type="predicted"/>
<accession>A0AC61RMP0</accession>
<protein>
    <submittedName>
        <fullName evidence="1">Uncharacterized protein</fullName>
    </submittedName>
</protein>
<sequence>MNKYLKYTLAVSIGASSLFSCSSDETIVESSGSGKSVQMTVVASREDNGLTRTELSENAGNLDCVWTLNDQLLVTDVNGNRKGVLTATSISEDKTKATFTGELHGLQNGAVTFNYYYFGNKVNAEEVGSDGSYIADFSRQDGSFGSLSDKDLLTTQKEITIGGGSSYVADLTLVRRVSFAHFKLAFADDVALAENAEIVISGDGLNNMATVSLTSPDAVYAHGNVVVSPASSDIYMVLLPNEIEEGFRLNFSVESDGKTYKGTFPVAKAIAKGKYYRKDNKDGTYSALTVNMSGEDGSDDSMDDGDVVGPVFEVNGKKFRFTRANLQYNTKTSTYSIPEKQTEYICASGRRVGASTVTGNPEIIGLFRWGATGIDDNVWQPQPADFWKVNSWDSSNSTVSDNLPSQNSSVNRTLTTNSTLCPNGEAQDTPFDWGVAYTAQQGTGHYFTLTSTELKYVINNWFAACCTVDGVEGAIILPFTTLNEAKEAITAVGGKYNALYKLNDHYTNRTQFGYDRMTLDYEQLTKLNGVFFPASGMGNPNTGSVSKPAATDYQGNCYYWTSSPSTTPNAIIWYVNGGKTQSSREYHVYGMGKCFGASVRLVKEVTE</sequence>
<organism evidence="1 2">
    <name type="scientific">Lepagella muris</name>
    <dbReference type="NCBI Taxonomy" id="3032870"/>
    <lineage>
        <taxon>Bacteria</taxon>
        <taxon>Pseudomonadati</taxon>
        <taxon>Bacteroidota</taxon>
        <taxon>Bacteroidia</taxon>
        <taxon>Bacteroidales</taxon>
        <taxon>Muribaculaceae</taxon>
        <taxon>Lepagella</taxon>
    </lineage>
</organism>
<reference evidence="1" key="1">
    <citation type="submission" date="2019-04" db="EMBL/GenBank/DDBJ databases">
        <title>Microbes associate with the intestines of laboratory mice.</title>
        <authorList>
            <person name="Navarre W."/>
            <person name="Wong E."/>
            <person name="Huang K."/>
            <person name="Tropini C."/>
            <person name="Ng K."/>
            <person name="Yu B."/>
        </authorList>
    </citation>
    <scope>NUCLEOTIDE SEQUENCE</scope>
    <source>
        <strain evidence="1">NM04_E33</strain>
    </source>
</reference>
<name>A0AC61RMP0_9BACT</name>
<comment type="caution">
    <text evidence="1">The sequence shown here is derived from an EMBL/GenBank/DDBJ whole genome shotgun (WGS) entry which is preliminary data.</text>
</comment>
<dbReference type="Proteomes" id="UP000306319">
    <property type="component" value="Unassembled WGS sequence"/>
</dbReference>